<dbReference type="OrthoDB" id="3641649at2759"/>
<organism evidence="1 2">
    <name type="scientific">Pseudocercospora fijiensis (strain CIRAD86)</name>
    <name type="common">Black leaf streak disease fungus</name>
    <name type="synonym">Mycosphaerella fijiensis</name>
    <dbReference type="NCBI Taxonomy" id="383855"/>
    <lineage>
        <taxon>Eukaryota</taxon>
        <taxon>Fungi</taxon>
        <taxon>Dikarya</taxon>
        <taxon>Ascomycota</taxon>
        <taxon>Pezizomycotina</taxon>
        <taxon>Dothideomycetes</taxon>
        <taxon>Dothideomycetidae</taxon>
        <taxon>Mycosphaerellales</taxon>
        <taxon>Mycosphaerellaceae</taxon>
        <taxon>Pseudocercospora</taxon>
    </lineage>
</organism>
<protein>
    <submittedName>
        <fullName evidence="1">Uncharacterized protein</fullName>
    </submittedName>
</protein>
<dbReference type="STRING" id="383855.M3ALZ6"/>
<reference evidence="1 2" key="1">
    <citation type="journal article" date="2012" name="PLoS Pathog.">
        <title>Diverse lifestyles and strategies of plant pathogenesis encoded in the genomes of eighteen Dothideomycetes fungi.</title>
        <authorList>
            <person name="Ohm R.A."/>
            <person name="Feau N."/>
            <person name="Henrissat B."/>
            <person name="Schoch C.L."/>
            <person name="Horwitz B.A."/>
            <person name="Barry K.W."/>
            <person name="Condon B.J."/>
            <person name="Copeland A.C."/>
            <person name="Dhillon B."/>
            <person name="Glaser F."/>
            <person name="Hesse C.N."/>
            <person name="Kosti I."/>
            <person name="LaButti K."/>
            <person name="Lindquist E.A."/>
            <person name="Lucas S."/>
            <person name="Salamov A.A."/>
            <person name="Bradshaw R.E."/>
            <person name="Ciuffetti L."/>
            <person name="Hamelin R.C."/>
            <person name="Kema G.H.J."/>
            <person name="Lawrence C."/>
            <person name="Scott J.A."/>
            <person name="Spatafora J.W."/>
            <person name="Turgeon B.G."/>
            <person name="de Wit P.J.G.M."/>
            <person name="Zhong S."/>
            <person name="Goodwin S.B."/>
            <person name="Grigoriev I.V."/>
        </authorList>
    </citation>
    <scope>NUCLEOTIDE SEQUENCE [LARGE SCALE GENOMIC DNA]</scope>
    <source>
        <strain evidence="1 2">CIRAD86</strain>
    </source>
</reference>
<name>M3ALZ6_PSEFD</name>
<gene>
    <name evidence="1" type="ORF">MYCFIDRAFT_179599</name>
</gene>
<dbReference type="HOGENOM" id="CLU_1511225_0_0_1"/>
<proteinExistence type="predicted"/>
<dbReference type="Proteomes" id="UP000016932">
    <property type="component" value="Unassembled WGS sequence"/>
</dbReference>
<dbReference type="AlphaFoldDB" id="M3ALZ6"/>
<accession>M3ALZ6</accession>
<dbReference type="VEuPathDB" id="FungiDB:MYCFIDRAFT_179599"/>
<sequence>MSPHTRDKGAETAHFIFGLPADQPSSEYITVHINYLQALYSLGACSGGIIQVHRTTLSKSIVAGVLQDACARHSLPQHEGFRDEITHCSVMADLAGTIVTFVDISIRLVKFIHETKKGADAVDDDWLQLGREMQRKEFKESGKAKDNNTTTLNSFDQNTAKLSKEGDFLANNRSKGVS</sequence>
<evidence type="ECO:0000313" key="1">
    <source>
        <dbReference type="EMBL" id="EME78163.1"/>
    </source>
</evidence>
<keyword evidence="2" id="KW-1185">Reference proteome</keyword>
<dbReference type="RefSeq" id="XP_007931847.1">
    <property type="nucleotide sequence ID" value="XM_007933656.1"/>
</dbReference>
<dbReference type="KEGG" id="pfj:MYCFIDRAFT_179599"/>
<evidence type="ECO:0000313" key="2">
    <source>
        <dbReference type="Proteomes" id="UP000016932"/>
    </source>
</evidence>
<dbReference type="EMBL" id="KB446564">
    <property type="protein sequence ID" value="EME78163.1"/>
    <property type="molecule type" value="Genomic_DNA"/>
</dbReference>
<dbReference type="GeneID" id="19334160"/>